<dbReference type="GO" id="GO:0048024">
    <property type="term" value="P:regulation of mRNA splicing, via spliceosome"/>
    <property type="evidence" value="ECO:0007669"/>
    <property type="project" value="TreeGrafter"/>
</dbReference>
<evidence type="ECO:0000313" key="4">
    <source>
        <dbReference type="EMBL" id="KAK7300581.1"/>
    </source>
</evidence>
<dbReference type="SUPFAM" id="SSF54791">
    <property type="entry name" value="Eukaryotic type KH-domain (KH-domain type I)"/>
    <property type="match status" value="1"/>
</dbReference>
<dbReference type="InterPro" id="IPR045071">
    <property type="entry name" value="BBP-like"/>
</dbReference>
<feature type="compositionally biased region" description="Polar residues" evidence="2">
    <location>
        <begin position="264"/>
        <end position="276"/>
    </location>
</feature>
<name>A0AAN9JLX3_CLITE</name>
<evidence type="ECO:0000256" key="1">
    <source>
        <dbReference type="ARBA" id="ARBA00022884"/>
    </source>
</evidence>
<organism evidence="4 5">
    <name type="scientific">Clitoria ternatea</name>
    <name type="common">Butterfly pea</name>
    <dbReference type="NCBI Taxonomy" id="43366"/>
    <lineage>
        <taxon>Eukaryota</taxon>
        <taxon>Viridiplantae</taxon>
        <taxon>Streptophyta</taxon>
        <taxon>Embryophyta</taxon>
        <taxon>Tracheophyta</taxon>
        <taxon>Spermatophyta</taxon>
        <taxon>Magnoliopsida</taxon>
        <taxon>eudicotyledons</taxon>
        <taxon>Gunneridae</taxon>
        <taxon>Pentapetalae</taxon>
        <taxon>rosids</taxon>
        <taxon>fabids</taxon>
        <taxon>Fabales</taxon>
        <taxon>Fabaceae</taxon>
        <taxon>Papilionoideae</taxon>
        <taxon>50 kb inversion clade</taxon>
        <taxon>NPAAA clade</taxon>
        <taxon>indigoferoid/millettioid clade</taxon>
        <taxon>Phaseoleae</taxon>
        <taxon>Clitoria</taxon>
    </lineage>
</organism>
<dbReference type="InterPro" id="IPR055256">
    <property type="entry name" value="KH_1_KHDC4/BBP-like"/>
</dbReference>
<gene>
    <name evidence="4" type="ORF">RJT34_11428</name>
</gene>
<proteinExistence type="predicted"/>
<evidence type="ECO:0000313" key="5">
    <source>
        <dbReference type="Proteomes" id="UP001359559"/>
    </source>
</evidence>
<comment type="caution">
    <text evidence="4">The sequence shown here is derived from an EMBL/GenBank/DDBJ whole genome shotgun (WGS) entry which is preliminary data.</text>
</comment>
<dbReference type="InterPro" id="IPR032377">
    <property type="entry name" value="STAR_dimer"/>
</dbReference>
<dbReference type="InterPro" id="IPR036612">
    <property type="entry name" value="KH_dom_type_1_sf"/>
</dbReference>
<keyword evidence="5" id="KW-1185">Reference proteome</keyword>
<dbReference type="GO" id="GO:0003729">
    <property type="term" value="F:mRNA binding"/>
    <property type="evidence" value="ECO:0007669"/>
    <property type="project" value="TreeGrafter"/>
</dbReference>
<dbReference type="PANTHER" id="PTHR11208">
    <property type="entry name" value="RNA-BINDING PROTEIN RELATED"/>
    <property type="match status" value="1"/>
</dbReference>
<dbReference type="Pfam" id="PF16544">
    <property type="entry name" value="STAR_dimer"/>
    <property type="match status" value="1"/>
</dbReference>
<dbReference type="Proteomes" id="UP001359559">
    <property type="component" value="Unassembled WGS sequence"/>
</dbReference>
<keyword evidence="1" id="KW-0694">RNA-binding</keyword>
<evidence type="ECO:0000256" key="2">
    <source>
        <dbReference type="SAM" id="MobiDB-lite"/>
    </source>
</evidence>
<reference evidence="4 5" key="1">
    <citation type="submission" date="2024-01" db="EMBL/GenBank/DDBJ databases">
        <title>The genomes of 5 underutilized Papilionoideae crops provide insights into root nodulation and disease resistance.</title>
        <authorList>
            <person name="Yuan L."/>
        </authorList>
    </citation>
    <scope>NUCLEOTIDE SEQUENCE [LARGE SCALE GENOMIC DNA]</scope>
    <source>
        <strain evidence="4">LY-2023</strain>
        <tissue evidence="4">Leaf</tissue>
    </source>
</reference>
<sequence length="285" mass="32196">MSGLYNQISSPAIARANSPNINMRSNFDVDSQYLTELLAEHQKLGPFMQVLPLCTKLLNQEILRVSGKNGLMQNQGFSDYDRVQLGSPKPSFKPSLDITPNFTGWNSLPHERLGGVQGLNVDWQAAPGVPSSHIVKRIMRLDIPYDSYPNFNFVGRLLGPRGNSLKRVEATTGCRVYIRGKGSIRDLEKEELLRGRPGYEHLNEPLHVLIEAELPVNVVDLRLRQAQEIIEELLKPVDESQDMYKRQQLRELAMLNSNFREESPQLSGSVSPFTSNEIKRAKTDQ</sequence>
<dbReference type="EMBL" id="JAYKXN010000003">
    <property type="protein sequence ID" value="KAK7300581.1"/>
    <property type="molecule type" value="Genomic_DNA"/>
</dbReference>
<dbReference type="Pfam" id="PF22675">
    <property type="entry name" value="KH-I_KHDC4-BBP"/>
    <property type="match status" value="1"/>
</dbReference>
<dbReference type="PANTHER" id="PTHR11208:SF42">
    <property type="entry name" value="QUAKING RELATED 54B, ISOFORM E"/>
    <property type="match status" value="1"/>
</dbReference>
<dbReference type="SMART" id="SM00322">
    <property type="entry name" value="KH"/>
    <property type="match status" value="1"/>
</dbReference>
<feature type="region of interest" description="Disordered" evidence="2">
    <location>
        <begin position="261"/>
        <end position="285"/>
    </location>
</feature>
<dbReference type="Gene3D" id="3.30.1370.10">
    <property type="entry name" value="K Homology domain, type 1"/>
    <property type="match status" value="1"/>
</dbReference>
<accession>A0AAN9JLX3</accession>
<dbReference type="InterPro" id="IPR004087">
    <property type="entry name" value="KH_dom"/>
</dbReference>
<feature type="domain" description="K Homology" evidence="3">
    <location>
        <begin position="135"/>
        <end position="235"/>
    </location>
</feature>
<evidence type="ECO:0000259" key="3">
    <source>
        <dbReference type="SMART" id="SM00322"/>
    </source>
</evidence>
<protein>
    <recommendedName>
        <fullName evidence="3">K Homology domain-containing protein</fullName>
    </recommendedName>
</protein>
<dbReference type="GO" id="GO:0005634">
    <property type="term" value="C:nucleus"/>
    <property type="evidence" value="ECO:0007669"/>
    <property type="project" value="TreeGrafter"/>
</dbReference>
<dbReference type="AlphaFoldDB" id="A0AAN9JLX3"/>